<dbReference type="Gene3D" id="3.30.465.10">
    <property type="match status" value="1"/>
</dbReference>
<reference evidence="1 2" key="1">
    <citation type="submission" date="2019-11" db="EMBL/GenBank/DDBJ databases">
        <title>Draft Genome Sequence of Plant Growth-Promoting Rhizosphere-Associated Bacteria.</title>
        <authorList>
            <person name="Vasilyev I.Y."/>
            <person name="Radchenko V."/>
            <person name="Ilnitskaya E.V."/>
        </authorList>
    </citation>
    <scope>NUCLEOTIDE SEQUENCE [LARGE SCALE GENOMIC DNA]</scope>
    <source>
        <strain evidence="1 2">VRA_01-1sq_f</strain>
    </source>
</reference>
<dbReference type="AlphaFoldDB" id="A0A7X2STK2"/>
<dbReference type="Proteomes" id="UP000467635">
    <property type="component" value="Unassembled WGS sequence"/>
</dbReference>
<dbReference type="SUPFAM" id="SSF56176">
    <property type="entry name" value="FAD-binding/transporter-associated domain-like"/>
    <property type="match status" value="1"/>
</dbReference>
<dbReference type="InterPro" id="IPR036318">
    <property type="entry name" value="FAD-bd_PCMH-like_sf"/>
</dbReference>
<sequence>DTIAGYLIMNIGEIPDAKHPKSFTLDDGLIITSGELNGSRIENVIVTVPDNKIKNVTTNMYKEKY</sequence>
<protein>
    <submittedName>
        <fullName evidence="1">HlyC/CorC family transporter</fullName>
    </submittedName>
</protein>
<evidence type="ECO:0000313" key="2">
    <source>
        <dbReference type="Proteomes" id="UP000467635"/>
    </source>
</evidence>
<dbReference type="GO" id="GO:0050660">
    <property type="term" value="F:flavin adenine dinucleotide binding"/>
    <property type="evidence" value="ECO:0007669"/>
    <property type="project" value="InterPro"/>
</dbReference>
<organism evidence="1 2">
    <name type="scientific">Ligilactobacillus salivarius</name>
    <dbReference type="NCBI Taxonomy" id="1624"/>
    <lineage>
        <taxon>Bacteria</taxon>
        <taxon>Bacillati</taxon>
        <taxon>Bacillota</taxon>
        <taxon>Bacilli</taxon>
        <taxon>Lactobacillales</taxon>
        <taxon>Lactobacillaceae</taxon>
        <taxon>Ligilactobacillus</taxon>
    </lineage>
</organism>
<evidence type="ECO:0000313" key="1">
    <source>
        <dbReference type="EMBL" id="MSE09820.1"/>
    </source>
</evidence>
<dbReference type="EMBL" id="WKKX01001312">
    <property type="protein sequence ID" value="MSE09820.1"/>
    <property type="molecule type" value="Genomic_DNA"/>
</dbReference>
<comment type="caution">
    <text evidence="1">The sequence shown here is derived from an EMBL/GenBank/DDBJ whole genome shotgun (WGS) entry which is preliminary data.</text>
</comment>
<accession>A0A7X2STK2</accession>
<proteinExistence type="predicted"/>
<gene>
    <name evidence="1" type="ORF">GKC33_14515</name>
</gene>
<name>A0A7X2STK2_9LACO</name>
<feature type="non-terminal residue" evidence="1">
    <location>
        <position position="1"/>
    </location>
</feature>
<dbReference type="InterPro" id="IPR016169">
    <property type="entry name" value="FAD-bd_PCMH_sub2"/>
</dbReference>